<evidence type="ECO:0000256" key="1">
    <source>
        <dbReference type="SAM" id="MobiDB-lite"/>
    </source>
</evidence>
<reference evidence="3" key="1">
    <citation type="submission" date="2024-07" db="EMBL/GenBank/DDBJ databases">
        <title>Two chromosome-level genome assemblies of Korean endemic species Abeliophyllum distichum and Forsythia ovata (Oleaceae).</title>
        <authorList>
            <person name="Jang H."/>
        </authorList>
    </citation>
    <scope>NUCLEOTIDE SEQUENCE [LARGE SCALE GENOMIC DNA]</scope>
</reference>
<accession>A0ABD1V2C7</accession>
<feature type="compositionally biased region" description="Polar residues" evidence="1">
    <location>
        <begin position="107"/>
        <end position="122"/>
    </location>
</feature>
<comment type="caution">
    <text evidence="2">The sequence shown here is derived from an EMBL/GenBank/DDBJ whole genome shotgun (WGS) entry which is preliminary data.</text>
</comment>
<feature type="compositionally biased region" description="Basic and acidic residues" evidence="1">
    <location>
        <begin position="94"/>
        <end position="104"/>
    </location>
</feature>
<keyword evidence="3" id="KW-1185">Reference proteome</keyword>
<dbReference type="Proteomes" id="UP001604336">
    <property type="component" value="Unassembled WGS sequence"/>
</dbReference>
<feature type="compositionally biased region" description="Acidic residues" evidence="1">
    <location>
        <begin position="83"/>
        <end position="93"/>
    </location>
</feature>
<protein>
    <submittedName>
        <fullName evidence="2">Uncharacterized protein</fullName>
    </submittedName>
</protein>
<name>A0ABD1V2C7_9LAMI</name>
<sequence>MNTIHRAHWVVVLPYGMILTKIFRHFKISFRDEVVLNPKSIDTINIYTLKCMKIVKDDGQWVSKTKGIDAKLGPSTLPFEDGEKMDEVDDEEDAHLPSHPRDILNSHMPSSSTSGFSFTEDY</sequence>
<evidence type="ECO:0000313" key="2">
    <source>
        <dbReference type="EMBL" id="KAL2531460.1"/>
    </source>
</evidence>
<dbReference type="AlphaFoldDB" id="A0ABD1V2C7"/>
<feature type="region of interest" description="Disordered" evidence="1">
    <location>
        <begin position="73"/>
        <end position="122"/>
    </location>
</feature>
<proteinExistence type="predicted"/>
<gene>
    <name evidence="2" type="ORF">Adt_04811</name>
</gene>
<dbReference type="EMBL" id="JBFOLK010000002">
    <property type="protein sequence ID" value="KAL2531460.1"/>
    <property type="molecule type" value="Genomic_DNA"/>
</dbReference>
<organism evidence="2 3">
    <name type="scientific">Abeliophyllum distichum</name>
    <dbReference type="NCBI Taxonomy" id="126358"/>
    <lineage>
        <taxon>Eukaryota</taxon>
        <taxon>Viridiplantae</taxon>
        <taxon>Streptophyta</taxon>
        <taxon>Embryophyta</taxon>
        <taxon>Tracheophyta</taxon>
        <taxon>Spermatophyta</taxon>
        <taxon>Magnoliopsida</taxon>
        <taxon>eudicotyledons</taxon>
        <taxon>Gunneridae</taxon>
        <taxon>Pentapetalae</taxon>
        <taxon>asterids</taxon>
        <taxon>lamiids</taxon>
        <taxon>Lamiales</taxon>
        <taxon>Oleaceae</taxon>
        <taxon>Forsythieae</taxon>
        <taxon>Abeliophyllum</taxon>
    </lineage>
</organism>
<evidence type="ECO:0000313" key="3">
    <source>
        <dbReference type="Proteomes" id="UP001604336"/>
    </source>
</evidence>